<feature type="transmembrane region" description="Helical" evidence="1">
    <location>
        <begin position="29"/>
        <end position="53"/>
    </location>
</feature>
<reference evidence="2 3" key="1">
    <citation type="submission" date="2017-02" db="EMBL/GenBank/DDBJ databases">
        <authorList>
            <person name="Peterson S.W."/>
        </authorList>
    </citation>
    <scope>NUCLEOTIDE SEQUENCE [LARGE SCALE GENOMIC DNA]</scope>
    <source>
        <strain evidence="2 3">ATCC 17233</strain>
    </source>
</reference>
<dbReference type="Proteomes" id="UP000189857">
    <property type="component" value="Unassembled WGS sequence"/>
</dbReference>
<feature type="transmembrane region" description="Helical" evidence="1">
    <location>
        <begin position="257"/>
        <end position="277"/>
    </location>
</feature>
<accession>A0A1T4NGX2</accession>
<evidence type="ECO:0000313" key="3">
    <source>
        <dbReference type="Proteomes" id="UP000189857"/>
    </source>
</evidence>
<proteinExistence type="predicted"/>
<keyword evidence="1" id="KW-0472">Membrane</keyword>
<feature type="transmembrane region" description="Helical" evidence="1">
    <location>
        <begin position="153"/>
        <end position="180"/>
    </location>
</feature>
<feature type="transmembrane region" description="Helical" evidence="1">
    <location>
        <begin position="450"/>
        <end position="472"/>
    </location>
</feature>
<dbReference type="RefSeq" id="WP_078787428.1">
    <property type="nucleotide sequence ID" value="NZ_FMTO01000008.1"/>
</dbReference>
<feature type="transmembrane region" description="Helical" evidence="1">
    <location>
        <begin position="493"/>
        <end position="518"/>
    </location>
</feature>
<dbReference type="AlphaFoldDB" id="A0A1T4NGX2"/>
<keyword evidence="1" id="KW-0812">Transmembrane</keyword>
<feature type="transmembrane region" description="Helical" evidence="1">
    <location>
        <begin position="417"/>
        <end position="444"/>
    </location>
</feature>
<keyword evidence="1" id="KW-1133">Transmembrane helix</keyword>
<feature type="transmembrane region" description="Helical" evidence="1">
    <location>
        <begin position="327"/>
        <end position="347"/>
    </location>
</feature>
<feature type="transmembrane region" description="Helical" evidence="1">
    <location>
        <begin position="114"/>
        <end position="141"/>
    </location>
</feature>
<keyword evidence="3" id="KW-1185">Reference proteome</keyword>
<feature type="transmembrane region" description="Helical" evidence="1">
    <location>
        <begin position="192"/>
        <end position="212"/>
    </location>
</feature>
<protein>
    <submittedName>
        <fullName evidence="2">ABC-2 type transport system permease protein</fullName>
    </submittedName>
</protein>
<dbReference type="OrthoDB" id="138672at2"/>
<feature type="transmembrane region" description="Helical" evidence="1">
    <location>
        <begin position="372"/>
        <end position="396"/>
    </location>
</feature>
<dbReference type="EMBL" id="FUXA01000009">
    <property type="protein sequence ID" value="SJZ78499.1"/>
    <property type="molecule type" value="Genomic_DNA"/>
</dbReference>
<evidence type="ECO:0000256" key="1">
    <source>
        <dbReference type="SAM" id="Phobius"/>
    </source>
</evidence>
<gene>
    <name evidence="2" type="ORF">SAMN02745110_01585</name>
</gene>
<evidence type="ECO:0000313" key="2">
    <source>
        <dbReference type="EMBL" id="SJZ78499.1"/>
    </source>
</evidence>
<name>A0A1T4NGX2_9FIRM</name>
<feature type="transmembrane region" description="Helical" evidence="1">
    <location>
        <begin position="73"/>
        <end position="93"/>
    </location>
</feature>
<organism evidence="2 3">
    <name type="scientific">Eubacterium ruminantium</name>
    <dbReference type="NCBI Taxonomy" id="42322"/>
    <lineage>
        <taxon>Bacteria</taxon>
        <taxon>Bacillati</taxon>
        <taxon>Bacillota</taxon>
        <taxon>Clostridia</taxon>
        <taxon>Eubacteriales</taxon>
        <taxon>Eubacteriaceae</taxon>
        <taxon>Eubacterium</taxon>
    </lineage>
</organism>
<feature type="transmembrane region" description="Helical" evidence="1">
    <location>
        <begin position="524"/>
        <end position="549"/>
    </location>
</feature>
<sequence length="556" mass="62116">MKSRSVGSLIKIFQKNSEMRMPERTAYKVLATIAVLGIMIPCTLVVGFISYVMTGALIEADSPGGGMLFEMQILSAFSMIFGILVIFSVLFFSSDREHFVTLPIPSHHLMMSRFIYAYVAESIMEFMILIAVFVGYFIAIIKNVGVWKALNPVSIISSLLGVALIPLIPMIYCAIFSLILMAGLSKVKSTKVFYRMSTLFLLIFAAIFVYSLRGIGEINMENYVNSLGSGDNLFLKTLNIIFFPVPWLSKAVGEGSIIFLLLYIIGNAGLMIILYFLGRKIYQKGLYTAASLGSSKKADIKEKDITSSSQFKASLFKELRVILRTKAFSGNCAFINILWPIGAWMLFHFTGDKGSMKSFIKMYVLGKERAEMIMIIVMISLGFIATALNSLASTAFTREGQHLELIKYIPVPFKTQLYAKAFVCFIFTYPMLLITDIIICYYLHAGVMAGIYYALLMLFAHVISIFVGMSLDSSAPYKDWSDEYSALRGNLNVFFNMAIMMVIAIGVALIGLLMYEVLLLPNRLFAIAMFVILVGVTIRMCFIGPRIIIENMKKLN</sequence>